<accession>A0A4V5P0K9</accession>
<evidence type="ECO:0000313" key="5">
    <source>
        <dbReference type="EMBL" id="TKC05239.1"/>
    </source>
</evidence>
<dbReference type="SMART" id="SM00421">
    <property type="entry name" value="HTH_LUXR"/>
    <property type="match status" value="1"/>
</dbReference>
<dbReference type="AlphaFoldDB" id="A0A4V5P0K9"/>
<evidence type="ECO:0000259" key="4">
    <source>
        <dbReference type="PROSITE" id="PS50043"/>
    </source>
</evidence>
<dbReference type="PROSITE" id="PS50043">
    <property type="entry name" value="HTH_LUXR_2"/>
    <property type="match status" value="1"/>
</dbReference>
<evidence type="ECO:0000256" key="3">
    <source>
        <dbReference type="ARBA" id="ARBA00023163"/>
    </source>
</evidence>
<organism evidence="5 6">
    <name type="scientific">Pedobacter frigoris</name>
    <dbReference type="NCBI Taxonomy" id="2571272"/>
    <lineage>
        <taxon>Bacteria</taxon>
        <taxon>Pseudomonadati</taxon>
        <taxon>Bacteroidota</taxon>
        <taxon>Sphingobacteriia</taxon>
        <taxon>Sphingobacteriales</taxon>
        <taxon>Sphingobacteriaceae</taxon>
        <taxon>Pedobacter</taxon>
    </lineage>
</organism>
<keyword evidence="1" id="KW-0805">Transcription regulation</keyword>
<dbReference type="Gene3D" id="1.10.10.10">
    <property type="entry name" value="Winged helix-like DNA-binding domain superfamily/Winged helix DNA-binding domain"/>
    <property type="match status" value="1"/>
</dbReference>
<feature type="domain" description="HTH luxR-type" evidence="4">
    <location>
        <begin position="157"/>
        <end position="220"/>
    </location>
</feature>
<evidence type="ECO:0000256" key="2">
    <source>
        <dbReference type="ARBA" id="ARBA00023125"/>
    </source>
</evidence>
<keyword evidence="2" id="KW-0238">DNA-binding</keyword>
<dbReference type="GO" id="GO:0006355">
    <property type="term" value="P:regulation of DNA-templated transcription"/>
    <property type="evidence" value="ECO:0007669"/>
    <property type="project" value="InterPro"/>
</dbReference>
<dbReference type="Pfam" id="PF00196">
    <property type="entry name" value="GerE"/>
    <property type="match status" value="1"/>
</dbReference>
<dbReference type="PANTHER" id="PTHR44688">
    <property type="entry name" value="DNA-BINDING TRANSCRIPTIONAL ACTIVATOR DEVR_DOSR"/>
    <property type="match status" value="1"/>
</dbReference>
<dbReference type="RefSeq" id="WP_136837057.1">
    <property type="nucleotide sequence ID" value="NZ_SWBQ01000004.1"/>
</dbReference>
<dbReference type="InterPro" id="IPR036388">
    <property type="entry name" value="WH-like_DNA-bd_sf"/>
</dbReference>
<sequence>MSRISIDQTISEIAANADKLPGVVTIHNLRDWSIVWMSDRGLKGLNVTAEEIIGKTSDEYHNRFFNPEDAKDYVPKILELLQRNNDDEILTFFQQVRRDNNTDWTWHMSSVKILLRDEEELPLLAISMSFPIDAMHHMTTKASRLLEENNFLRKNFHIYSKLSSREREILRLMALGKSSGETAEELFISQNTVETHRKNIRQKLNTNSYYEVCQYARAFDLI</sequence>
<dbReference type="PRINTS" id="PR00038">
    <property type="entry name" value="HTHLUXR"/>
</dbReference>
<dbReference type="OrthoDB" id="965844at2"/>
<keyword evidence="3" id="KW-0804">Transcription</keyword>
<dbReference type="CDD" id="cd06170">
    <property type="entry name" value="LuxR_C_like"/>
    <property type="match status" value="1"/>
</dbReference>
<gene>
    <name evidence="5" type="ORF">FA047_15905</name>
</gene>
<reference evidence="5 6" key="1">
    <citation type="submission" date="2019-04" db="EMBL/GenBank/DDBJ databases">
        <title>Pedobacter sp. RP-3-15 sp. nov., isolated from Arctic soil.</title>
        <authorList>
            <person name="Dahal R.H."/>
            <person name="Kim D.-U."/>
        </authorList>
    </citation>
    <scope>NUCLEOTIDE SEQUENCE [LARGE SCALE GENOMIC DNA]</scope>
    <source>
        <strain evidence="5 6">RP-3-15</strain>
    </source>
</reference>
<protein>
    <submittedName>
        <fullName evidence="5">Helix-turn-helix transcriptional regulator</fullName>
    </submittedName>
</protein>
<keyword evidence="6" id="KW-1185">Reference proteome</keyword>
<dbReference type="SUPFAM" id="SSF55785">
    <property type="entry name" value="PYP-like sensor domain (PAS domain)"/>
    <property type="match status" value="1"/>
</dbReference>
<dbReference type="GO" id="GO:0003677">
    <property type="term" value="F:DNA binding"/>
    <property type="evidence" value="ECO:0007669"/>
    <property type="project" value="UniProtKB-KW"/>
</dbReference>
<name>A0A4V5P0K9_9SPHI</name>
<dbReference type="InterPro" id="IPR035965">
    <property type="entry name" value="PAS-like_dom_sf"/>
</dbReference>
<proteinExistence type="predicted"/>
<dbReference type="Proteomes" id="UP000307244">
    <property type="component" value="Unassembled WGS sequence"/>
</dbReference>
<evidence type="ECO:0000313" key="6">
    <source>
        <dbReference type="Proteomes" id="UP000307244"/>
    </source>
</evidence>
<comment type="caution">
    <text evidence="5">The sequence shown here is derived from an EMBL/GenBank/DDBJ whole genome shotgun (WGS) entry which is preliminary data.</text>
</comment>
<dbReference type="PANTHER" id="PTHR44688:SF16">
    <property type="entry name" value="DNA-BINDING TRANSCRIPTIONAL ACTIVATOR DEVR_DOSR"/>
    <property type="match status" value="1"/>
</dbReference>
<dbReference type="Gene3D" id="3.30.450.20">
    <property type="entry name" value="PAS domain"/>
    <property type="match status" value="1"/>
</dbReference>
<dbReference type="SUPFAM" id="SSF46894">
    <property type="entry name" value="C-terminal effector domain of the bipartite response regulators"/>
    <property type="match status" value="1"/>
</dbReference>
<evidence type="ECO:0000256" key="1">
    <source>
        <dbReference type="ARBA" id="ARBA00023015"/>
    </source>
</evidence>
<dbReference type="InterPro" id="IPR016032">
    <property type="entry name" value="Sig_transdc_resp-reg_C-effctor"/>
</dbReference>
<dbReference type="InterPro" id="IPR000792">
    <property type="entry name" value="Tscrpt_reg_LuxR_C"/>
</dbReference>
<dbReference type="EMBL" id="SWBQ01000004">
    <property type="protein sequence ID" value="TKC05239.1"/>
    <property type="molecule type" value="Genomic_DNA"/>
</dbReference>